<dbReference type="GO" id="GO:0008527">
    <property type="term" value="F:taste receptor activity"/>
    <property type="evidence" value="ECO:0007669"/>
    <property type="project" value="InterPro"/>
</dbReference>
<feature type="transmembrane region" description="Helical" evidence="8">
    <location>
        <begin position="73"/>
        <end position="90"/>
    </location>
</feature>
<comment type="similarity">
    <text evidence="2">Belongs to the insect chemoreceptor superfamily. Gustatory receptor (GR) family. Gr5a subfamily.</text>
</comment>
<dbReference type="GO" id="GO:0050916">
    <property type="term" value="P:sensory perception of sweet taste"/>
    <property type="evidence" value="ECO:0007669"/>
    <property type="project" value="UniProtKB-ARBA"/>
</dbReference>
<evidence type="ECO:0000256" key="6">
    <source>
        <dbReference type="ARBA" id="ARBA00023136"/>
    </source>
</evidence>
<gene>
    <name evidence="9" type="ORF">CEUTPL_LOCUS8984</name>
</gene>
<reference evidence="9" key="1">
    <citation type="submission" date="2022-01" db="EMBL/GenBank/DDBJ databases">
        <authorList>
            <person name="King R."/>
        </authorList>
    </citation>
    <scope>NUCLEOTIDE SEQUENCE</scope>
</reference>
<dbReference type="Proteomes" id="UP001152799">
    <property type="component" value="Chromosome 4"/>
</dbReference>
<evidence type="ECO:0000256" key="7">
    <source>
        <dbReference type="ARBA" id="ARBA00023170"/>
    </source>
</evidence>
<dbReference type="Pfam" id="PF06151">
    <property type="entry name" value="Trehalose_recp"/>
    <property type="match status" value="1"/>
</dbReference>
<evidence type="ECO:0000256" key="1">
    <source>
        <dbReference type="ARBA" id="ARBA00004651"/>
    </source>
</evidence>
<organism evidence="9 10">
    <name type="scientific">Ceutorhynchus assimilis</name>
    <name type="common">cabbage seed weevil</name>
    <dbReference type="NCBI Taxonomy" id="467358"/>
    <lineage>
        <taxon>Eukaryota</taxon>
        <taxon>Metazoa</taxon>
        <taxon>Ecdysozoa</taxon>
        <taxon>Arthropoda</taxon>
        <taxon>Hexapoda</taxon>
        <taxon>Insecta</taxon>
        <taxon>Pterygota</taxon>
        <taxon>Neoptera</taxon>
        <taxon>Endopterygota</taxon>
        <taxon>Coleoptera</taxon>
        <taxon>Polyphaga</taxon>
        <taxon>Cucujiformia</taxon>
        <taxon>Curculionidae</taxon>
        <taxon>Ceutorhynchinae</taxon>
        <taxon>Ceutorhynchus</taxon>
    </lineage>
</organism>
<evidence type="ECO:0000256" key="8">
    <source>
        <dbReference type="SAM" id="Phobius"/>
    </source>
</evidence>
<comment type="subcellular location">
    <subcellularLocation>
        <location evidence="1">Cell membrane</location>
        <topology evidence="1">Multi-pass membrane protein</topology>
    </subcellularLocation>
</comment>
<dbReference type="GO" id="GO:0005886">
    <property type="term" value="C:plasma membrane"/>
    <property type="evidence" value="ECO:0007669"/>
    <property type="project" value="UniProtKB-SubCell"/>
</dbReference>
<dbReference type="PIRSF" id="PIRSF038981">
    <property type="entry name" value="GRP"/>
    <property type="match status" value="1"/>
</dbReference>
<evidence type="ECO:0008006" key="11">
    <source>
        <dbReference type="Google" id="ProtNLM"/>
    </source>
</evidence>
<protein>
    <recommendedName>
        <fullName evidence="11">Gustatory receptor</fullName>
    </recommendedName>
</protein>
<dbReference type="PANTHER" id="PTHR21421">
    <property type="entry name" value="GUSTATORY RECEPTOR"/>
    <property type="match status" value="1"/>
</dbReference>
<evidence type="ECO:0000313" key="9">
    <source>
        <dbReference type="EMBL" id="CAG9768446.1"/>
    </source>
</evidence>
<feature type="transmembrane region" description="Helical" evidence="8">
    <location>
        <begin position="139"/>
        <end position="162"/>
    </location>
</feature>
<proteinExistence type="inferred from homology"/>
<evidence type="ECO:0000256" key="3">
    <source>
        <dbReference type="ARBA" id="ARBA00022475"/>
    </source>
</evidence>
<evidence type="ECO:0000256" key="2">
    <source>
        <dbReference type="ARBA" id="ARBA00005327"/>
    </source>
</evidence>
<feature type="transmembrane region" description="Helical" evidence="8">
    <location>
        <begin position="20"/>
        <end position="43"/>
    </location>
</feature>
<dbReference type="AlphaFoldDB" id="A0A9N9MSX9"/>
<sequence>MPPTPLILEKYDNILKKIHWVLVDYVAKDAASAYVAILFIDLARHWPKLMLKWREVEQDMEGYRFPKGLNRKIILLLISFTSMFLVEFGLHQASRIYRVIECQTDQDKAVDFFFGNLTLSHIFDHIPYNIPTSLMFQYWFLQIDFGFTYTDLFVMVISISLASRMTQVCNKIKLACQKQISNEQTWINLRRDYLRLESLCHLVNDQISNIILVSFLPNIFTILTRVYNSLKPKQNYLEDIYFYFSLAFLISRTVTVCICAALVHEESRKPLNILNSVPHNVYNNEIEVFINQLLHIEISMNGKHFFNIKRQLILKIAGAMVTYELVLIQFNQENLQSWSRSTRCA</sequence>
<dbReference type="InterPro" id="IPR009318">
    <property type="entry name" value="Gustatory_rcpt"/>
</dbReference>
<keyword evidence="10" id="KW-1185">Reference proteome</keyword>
<feature type="transmembrane region" description="Helical" evidence="8">
    <location>
        <begin position="240"/>
        <end position="263"/>
    </location>
</feature>
<evidence type="ECO:0000313" key="10">
    <source>
        <dbReference type="Proteomes" id="UP001152799"/>
    </source>
</evidence>
<dbReference type="OrthoDB" id="5800391at2759"/>
<evidence type="ECO:0000256" key="5">
    <source>
        <dbReference type="ARBA" id="ARBA00022989"/>
    </source>
</evidence>
<name>A0A9N9MSX9_9CUCU</name>
<dbReference type="PANTHER" id="PTHR21421:SF29">
    <property type="entry name" value="GUSTATORY RECEPTOR 5A FOR TREHALOSE-RELATED"/>
    <property type="match status" value="1"/>
</dbReference>
<evidence type="ECO:0000256" key="4">
    <source>
        <dbReference type="ARBA" id="ARBA00022692"/>
    </source>
</evidence>
<feature type="transmembrane region" description="Helical" evidence="8">
    <location>
        <begin position="210"/>
        <end position="228"/>
    </location>
</feature>
<keyword evidence="5 8" id="KW-1133">Transmembrane helix</keyword>
<keyword evidence="6 8" id="KW-0472">Membrane</keyword>
<dbReference type="EMBL" id="OU892280">
    <property type="protein sequence ID" value="CAG9768446.1"/>
    <property type="molecule type" value="Genomic_DNA"/>
</dbReference>
<keyword evidence="7" id="KW-0675">Receptor</keyword>
<keyword evidence="3" id="KW-1003">Cell membrane</keyword>
<accession>A0A9N9MSX9</accession>
<keyword evidence="4 8" id="KW-0812">Transmembrane</keyword>